<dbReference type="Proteomes" id="UP001204953">
    <property type="component" value="Unassembled WGS sequence"/>
</dbReference>
<keyword evidence="2" id="KW-1185">Reference proteome</keyword>
<protein>
    <recommendedName>
        <fullName evidence="3">Sulfotransferase domain-containing protein</fullName>
    </recommendedName>
</protein>
<dbReference type="AlphaFoldDB" id="A0AAE3KLC6"/>
<reference evidence="1" key="1">
    <citation type="submission" date="2022-06" db="EMBL/GenBank/DDBJ databases">
        <title>New cyanobacteria of genus Symplocastrum in benthos of Lake Baikal.</title>
        <authorList>
            <person name="Sorokovikova E."/>
            <person name="Tikhonova I."/>
            <person name="Krasnopeev A."/>
            <person name="Evseev P."/>
            <person name="Gladkikh A."/>
            <person name="Belykh O."/>
        </authorList>
    </citation>
    <scope>NUCLEOTIDE SEQUENCE</scope>
    <source>
        <strain evidence="1">BBK-W-15</strain>
    </source>
</reference>
<evidence type="ECO:0000313" key="1">
    <source>
        <dbReference type="EMBL" id="MCP2728400.1"/>
    </source>
</evidence>
<gene>
    <name evidence="1" type="ORF">NJ959_07910</name>
</gene>
<dbReference type="Gene3D" id="3.40.50.300">
    <property type="entry name" value="P-loop containing nucleotide triphosphate hydrolases"/>
    <property type="match status" value="1"/>
</dbReference>
<name>A0AAE3KLC6_9CYAN</name>
<dbReference type="RefSeq" id="WP_254011198.1">
    <property type="nucleotide sequence ID" value="NZ_JAMZMM010000053.1"/>
</dbReference>
<dbReference type="EMBL" id="JAMZMM010000053">
    <property type="protein sequence ID" value="MCP2728400.1"/>
    <property type="molecule type" value="Genomic_DNA"/>
</dbReference>
<proteinExistence type="predicted"/>
<organism evidence="1 2">
    <name type="scientific">Limnofasciculus baicalensis BBK-W-15</name>
    <dbReference type="NCBI Taxonomy" id="2699891"/>
    <lineage>
        <taxon>Bacteria</taxon>
        <taxon>Bacillati</taxon>
        <taxon>Cyanobacteriota</taxon>
        <taxon>Cyanophyceae</taxon>
        <taxon>Coleofasciculales</taxon>
        <taxon>Coleofasciculaceae</taxon>
        <taxon>Limnofasciculus</taxon>
        <taxon>Limnofasciculus baicalensis</taxon>
    </lineage>
</organism>
<evidence type="ECO:0008006" key="3">
    <source>
        <dbReference type="Google" id="ProtNLM"/>
    </source>
</evidence>
<evidence type="ECO:0000313" key="2">
    <source>
        <dbReference type="Proteomes" id="UP001204953"/>
    </source>
</evidence>
<dbReference type="InterPro" id="IPR027417">
    <property type="entry name" value="P-loop_NTPase"/>
</dbReference>
<dbReference type="SUPFAM" id="SSF52540">
    <property type="entry name" value="P-loop containing nucleoside triphosphate hydrolases"/>
    <property type="match status" value="1"/>
</dbReference>
<comment type="caution">
    <text evidence="1">The sequence shown here is derived from an EMBL/GenBank/DDBJ whole genome shotgun (WGS) entry which is preliminary data.</text>
</comment>
<sequence length="146" mass="17282">MASKQINNIPDKSYIDSIQSVGFSPIFIMGDHRFGTTLLYKTLVATECFNFVKAYHIIKYDEIIYNSVNKIENQDYVSIRYEDLCYKPETTILKILEFLELEQRVTLAYDKLIEPRTLKLLPEVQAKSERIRHKLQPYFDYHGYDI</sequence>
<accession>A0AAE3KLC6</accession>